<comment type="catalytic activity">
    <reaction evidence="1 9">
        <text>1-(2-carboxyphenylamino)-1-deoxy-D-ribulose 5-phosphate + H(+) = (1S,2R)-1-C-(indol-3-yl)glycerol 3-phosphate + CO2 + H2O</text>
        <dbReference type="Rhea" id="RHEA:23476"/>
        <dbReference type="ChEBI" id="CHEBI:15377"/>
        <dbReference type="ChEBI" id="CHEBI:15378"/>
        <dbReference type="ChEBI" id="CHEBI:16526"/>
        <dbReference type="ChEBI" id="CHEBI:58613"/>
        <dbReference type="ChEBI" id="CHEBI:58866"/>
        <dbReference type="EC" id="4.1.1.48"/>
    </reaction>
</comment>
<sequence>MADILQTLAAGAARRVAAAKERVPLAKMIARAEALPADTGFPFEAALAGPELAFICEVKKASPSKGLIAPVFPTLEIAGDYAAAGAAAISCLTEPDYFLGSDDYLEEIASAVAVPVLRKDFTVDVYQIYEAKCLGASAVLLIAALLDEAALSAGIRTADSLGLSALVEAHDATEIETALAAGARLIGVNNRNLKTFEVDFDNALRLRAMIPKDKLYVSESGVKRAADVARLSAVGVDAVLVGETLMRAADRQAALCALKGGCHDHH</sequence>
<comment type="similarity">
    <text evidence="3 9">Belongs to the TrpC family.</text>
</comment>
<dbReference type="GO" id="GO:0004640">
    <property type="term" value="F:phosphoribosylanthranilate isomerase activity"/>
    <property type="evidence" value="ECO:0007669"/>
    <property type="project" value="TreeGrafter"/>
</dbReference>
<dbReference type="NCBIfam" id="NF001377">
    <property type="entry name" value="PRK00278.2-4"/>
    <property type="match status" value="1"/>
</dbReference>
<feature type="domain" description="Indole-3-glycerol phosphate synthase" evidence="10">
    <location>
        <begin position="5"/>
        <end position="255"/>
    </location>
</feature>
<keyword evidence="12" id="KW-1185">Reference proteome</keyword>
<evidence type="ECO:0000256" key="9">
    <source>
        <dbReference type="HAMAP-Rule" id="MF_00134"/>
    </source>
</evidence>
<dbReference type="CDD" id="cd00331">
    <property type="entry name" value="IGPS"/>
    <property type="match status" value="1"/>
</dbReference>
<dbReference type="InterPro" id="IPR001468">
    <property type="entry name" value="Indole-3-GlycerolPSynthase_CS"/>
</dbReference>
<evidence type="ECO:0000256" key="2">
    <source>
        <dbReference type="ARBA" id="ARBA00004696"/>
    </source>
</evidence>
<accession>E6MDX1</accession>
<evidence type="ECO:0000259" key="10">
    <source>
        <dbReference type="Pfam" id="PF00218"/>
    </source>
</evidence>
<evidence type="ECO:0000256" key="1">
    <source>
        <dbReference type="ARBA" id="ARBA00001633"/>
    </source>
</evidence>
<dbReference type="eggNOG" id="COG0134">
    <property type="taxonomic scope" value="Bacteria"/>
</dbReference>
<dbReference type="SUPFAM" id="SSF51366">
    <property type="entry name" value="Ribulose-phoshate binding barrel"/>
    <property type="match status" value="1"/>
</dbReference>
<dbReference type="FunFam" id="3.20.20.70:FF:000024">
    <property type="entry name" value="Indole-3-glycerol phosphate synthase"/>
    <property type="match status" value="1"/>
</dbReference>
<gene>
    <name evidence="9 11" type="primary">trpC</name>
    <name evidence="11" type="ORF">HMP0721_0204</name>
</gene>
<dbReference type="AlphaFoldDB" id="E6MDX1"/>
<dbReference type="OrthoDB" id="9804217at2"/>
<dbReference type="Pfam" id="PF00218">
    <property type="entry name" value="IGPS"/>
    <property type="match status" value="1"/>
</dbReference>
<dbReference type="InterPro" id="IPR045186">
    <property type="entry name" value="Indole-3-glycerol_P_synth"/>
</dbReference>
<dbReference type="InterPro" id="IPR013798">
    <property type="entry name" value="Indole-3-glycerol_P_synth_dom"/>
</dbReference>
<name>E6MDX1_9FIRM</name>
<dbReference type="PANTHER" id="PTHR22854">
    <property type="entry name" value="TRYPTOPHAN BIOSYNTHESIS PROTEIN"/>
    <property type="match status" value="1"/>
</dbReference>
<evidence type="ECO:0000256" key="3">
    <source>
        <dbReference type="ARBA" id="ARBA00008737"/>
    </source>
</evidence>
<keyword evidence="6 9" id="KW-0822">Tryptophan biosynthesis</keyword>
<keyword evidence="4 9" id="KW-0028">Amino-acid biosynthesis</keyword>
<evidence type="ECO:0000256" key="8">
    <source>
        <dbReference type="ARBA" id="ARBA00023239"/>
    </source>
</evidence>
<organism evidence="11 12">
    <name type="scientific">Pseudoramibacter alactolyticus ATCC 23263</name>
    <dbReference type="NCBI Taxonomy" id="887929"/>
    <lineage>
        <taxon>Bacteria</taxon>
        <taxon>Bacillati</taxon>
        <taxon>Bacillota</taxon>
        <taxon>Clostridia</taxon>
        <taxon>Eubacteriales</taxon>
        <taxon>Eubacteriaceae</taxon>
        <taxon>Pseudoramibacter</taxon>
    </lineage>
</organism>
<dbReference type="GO" id="GO:0000162">
    <property type="term" value="P:L-tryptophan biosynthetic process"/>
    <property type="evidence" value="ECO:0007669"/>
    <property type="project" value="UniProtKB-UniRule"/>
</dbReference>
<dbReference type="EC" id="4.1.1.48" evidence="9"/>
<protein>
    <recommendedName>
        <fullName evidence="9">Indole-3-glycerol phosphate synthase</fullName>
        <shortName evidence="9">IGPS</shortName>
        <ecNumber evidence="9">4.1.1.48</ecNumber>
    </recommendedName>
</protein>
<evidence type="ECO:0000256" key="6">
    <source>
        <dbReference type="ARBA" id="ARBA00022822"/>
    </source>
</evidence>
<reference evidence="11 12" key="1">
    <citation type="submission" date="2010-12" db="EMBL/GenBank/DDBJ databases">
        <authorList>
            <person name="Muzny D."/>
            <person name="Qin X."/>
            <person name="Deng J."/>
            <person name="Jiang H."/>
            <person name="Liu Y."/>
            <person name="Qu J."/>
            <person name="Song X.-Z."/>
            <person name="Zhang L."/>
            <person name="Thornton R."/>
            <person name="Coyle M."/>
            <person name="Francisco L."/>
            <person name="Jackson L."/>
            <person name="Javaid M."/>
            <person name="Korchina V."/>
            <person name="Kovar C."/>
            <person name="Mata R."/>
            <person name="Mathew T."/>
            <person name="Ngo R."/>
            <person name="Nguyen L."/>
            <person name="Nguyen N."/>
            <person name="Okwuonu G."/>
            <person name="Ongeri F."/>
            <person name="Pham C."/>
            <person name="Simmons D."/>
            <person name="Wilczek-Boney K."/>
            <person name="Hale W."/>
            <person name="Jakkamsetti A."/>
            <person name="Pham P."/>
            <person name="Ruth R."/>
            <person name="San Lucas F."/>
            <person name="Warren J."/>
            <person name="Zhang J."/>
            <person name="Zhao Z."/>
            <person name="Zhou C."/>
            <person name="Zhu D."/>
            <person name="Lee S."/>
            <person name="Bess C."/>
            <person name="Blankenburg K."/>
            <person name="Forbes L."/>
            <person name="Fu Q."/>
            <person name="Gubbala S."/>
            <person name="Hirani K."/>
            <person name="Jayaseelan J.C."/>
            <person name="Lara F."/>
            <person name="Munidasa M."/>
            <person name="Palculict T."/>
            <person name="Patil S."/>
            <person name="Pu L.-L."/>
            <person name="Saada N."/>
            <person name="Tang L."/>
            <person name="Weissenberger G."/>
            <person name="Zhu Y."/>
            <person name="Hemphill L."/>
            <person name="Shang Y."/>
            <person name="Youmans B."/>
            <person name="Ayvaz T."/>
            <person name="Ross M."/>
            <person name="Santibanez J."/>
            <person name="Aqrawi P."/>
            <person name="Gross S."/>
            <person name="Joshi V."/>
            <person name="Fowler G."/>
            <person name="Nazareth L."/>
            <person name="Reid J."/>
            <person name="Worley K."/>
            <person name="Petrosino J."/>
            <person name="Highlander S."/>
            <person name="Gibbs R."/>
        </authorList>
    </citation>
    <scope>NUCLEOTIDE SEQUENCE [LARGE SCALE GENOMIC DNA]</scope>
    <source>
        <strain evidence="11 12">ATCC 23263</strain>
    </source>
</reference>
<dbReference type="PROSITE" id="PS00614">
    <property type="entry name" value="IGPS"/>
    <property type="match status" value="1"/>
</dbReference>
<keyword evidence="5 9" id="KW-0210">Decarboxylase</keyword>
<dbReference type="UniPathway" id="UPA00035">
    <property type="reaction ID" value="UER00043"/>
</dbReference>
<dbReference type="EMBL" id="AEQN01000005">
    <property type="protein sequence ID" value="EFV02730.1"/>
    <property type="molecule type" value="Genomic_DNA"/>
</dbReference>
<evidence type="ECO:0000313" key="12">
    <source>
        <dbReference type="Proteomes" id="UP000004754"/>
    </source>
</evidence>
<dbReference type="InterPro" id="IPR011060">
    <property type="entry name" value="RibuloseP-bd_barrel"/>
</dbReference>
<keyword evidence="7 9" id="KW-0057">Aromatic amino acid biosynthesis</keyword>
<dbReference type="STRING" id="887929.HMP0721_0204"/>
<dbReference type="HAMAP" id="MF_00134_B">
    <property type="entry name" value="IGPS_B"/>
    <property type="match status" value="1"/>
</dbReference>
<comment type="caution">
    <text evidence="11">The sequence shown here is derived from an EMBL/GenBank/DDBJ whole genome shotgun (WGS) entry which is preliminary data.</text>
</comment>
<evidence type="ECO:0000256" key="7">
    <source>
        <dbReference type="ARBA" id="ARBA00023141"/>
    </source>
</evidence>
<dbReference type="Proteomes" id="UP000004754">
    <property type="component" value="Unassembled WGS sequence"/>
</dbReference>
<proteinExistence type="inferred from homology"/>
<dbReference type="RefSeq" id="WP_006597621.1">
    <property type="nucleotide sequence ID" value="NZ_GL622359.1"/>
</dbReference>
<dbReference type="HOGENOM" id="CLU_034247_2_0_9"/>
<dbReference type="PANTHER" id="PTHR22854:SF2">
    <property type="entry name" value="INDOLE-3-GLYCEROL-PHOSPHATE SYNTHASE"/>
    <property type="match status" value="1"/>
</dbReference>
<dbReference type="GO" id="GO:0004425">
    <property type="term" value="F:indole-3-glycerol-phosphate synthase activity"/>
    <property type="evidence" value="ECO:0007669"/>
    <property type="project" value="UniProtKB-UniRule"/>
</dbReference>
<evidence type="ECO:0000256" key="4">
    <source>
        <dbReference type="ARBA" id="ARBA00022605"/>
    </source>
</evidence>
<dbReference type="InterPro" id="IPR013785">
    <property type="entry name" value="Aldolase_TIM"/>
</dbReference>
<dbReference type="Gene3D" id="3.20.20.70">
    <property type="entry name" value="Aldolase class I"/>
    <property type="match status" value="1"/>
</dbReference>
<comment type="pathway">
    <text evidence="2 9">Amino-acid biosynthesis; L-tryptophan biosynthesis; L-tryptophan from chorismate: step 4/5.</text>
</comment>
<evidence type="ECO:0000256" key="5">
    <source>
        <dbReference type="ARBA" id="ARBA00022793"/>
    </source>
</evidence>
<keyword evidence="8 9" id="KW-0456">Lyase</keyword>
<evidence type="ECO:0000313" key="11">
    <source>
        <dbReference type="EMBL" id="EFV02730.1"/>
    </source>
</evidence>